<reference evidence="2 3" key="1">
    <citation type="submission" date="2016-10" db="EMBL/GenBank/DDBJ databases">
        <authorList>
            <person name="de Groot N.N."/>
        </authorList>
    </citation>
    <scope>NUCLEOTIDE SEQUENCE [LARGE SCALE GENOMIC DNA]</scope>
    <source>
        <strain evidence="2 3">CGMCC 4.2022</strain>
    </source>
</reference>
<feature type="region of interest" description="Disordered" evidence="1">
    <location>
        <begin position="282"/>
        <end position="314"/>
    </location>
</feature>
<dbReference type="Proteomes" id="UP000199341">
    <property type="component" value="Unassembled WGS sequence"/>
</dbReference>
<feature type="compositionally biased region" description="Low complexity" evidence="1">
    <location>
        <begin position="125"/>
        <end position="167"/>
    </location>
</feature>
<evidence type="ECO:0000313" key="3">
    <source>
        <dbReference type="Proteomes" id="UP000199341"/>
    </source>
</evidence>
<gene>
    <name evidence="2" type="ORF">SAMN05216259_106204</name>
</gene>
<feature type="compositionally biased region" description="Basic and acidic residues" evidence="1">
    <location>
        <begin position="427"/>
        <end position="438"/>
    </location>
</feature>
<feature type="compositionally biased region" description="Pro residues" evidence="1">
    <location>
        <begin position="94"/>
        <end position="124"/>
    </location>
</feature>
<dbReference type="EMBL" id="FNIE01000006">
    <property type="protein sequence ID" value="SDN91162.1"/>
    <property type="molecule type" value="Genomic_DNA"/>
</dbReference>
<organism evidence="2 3">
    <name type="scientific">Actinacidiphila guanduensis</name>
    <dbReference type="NCBI Taxonomy" id="310781"/>
    <lineage>
        <taxon>Bacteria</taxon>
        <taxon>Bacillati</taxon>
        <taxon>Actinomycetota</taxon>
        <taxon>Actinomycetes</taxon>
        <taxon>Kitasatosporales</taxon>
        <taxon>Streptomycetaceae</taxon>
        <taxon>Actinacidiphila</taxon>
    </lineage>
</organism>
<sequence>MHSSGRGEDSPEAYRGVVLPSGQQQPAPYGGEHVQPAGGTPWGAPPEQQGLQAADATQMLPPAEATQMLPPYPAQDPGAGHPGIPVADATQMLPPYPAADPAAGLPPQPGAVPPMPQQAPPAAQPPVAEATQALPLFKEPQQQGYEQYGQPYEQQPGGYPQQGYPGQSYGGGQEPYAQEYSEYEQPAANPAADSDYDHLFRHDVPGPTPVRPRIIQPPDRRQPAGPPPQGGGYGPGYGPEQDYGYADGGDRRKLSPKALIGIVVAGCVVAGLVVGALLNSGGGDSHTGTVADSSTTAPSADPSASGSSSDDAAKQQASSLDALLSTSDASRSSVVNAVASIRSCKDLDTAHSDLTTAAGQRKDLVTKLSTLSVDKLPNHAALTDALTKAWQASSAADSHYANWASQAQNGHKVCKGGHARNTGETNAGDRESGTATAEKKKAVKLWNTIAQQYGLTERQYSQL</sequence>
<dbReference type="AlphaFoldDB" id="A0A1H0F9G2"/>
<evidence type="ECO:0000256" key="1">
    <source>
        <dbReference type="SAM" id="MobiDB-lite"/>
    </source>
</evidence>
<feature type="compositionally biased region" description="Basic and acidic residues" evidence="1">
    <location>
        <begin position="195"/>
        <end position="204"/>
    </location>
</feature>
<feature type="compositionally biased region" description="Low complexity" evidence="1">
    <location>
        <begin position="291"/>
        <end position="314"/>
    </location>
</feature>
<accession>A0A1H0F9G2</accession>
<dbReference type="STRING" id="310781.SAMN05216259_106204"/>
<protein>
    <submittedName>
        <fullName evidence="2">Uncharacterized protein</fullName>
    </submittedName>
</protein>
<proteinExistence type="predicted"/>
<name>A0A1H0F9G2_9ACTN</name>
<evidence type="ECO:0000313" key="2">
    <source>
        <dbReference type="EMBL" id="SDN91162.1"/>
    </source>
</evidence>
<feature type="region of interest" description="Disordered" evidence="1">
    <location>
        <begin position="1"/>
        <end position="249"/>
    </location>
</feature>
<keyword evidence="3" id="KW-1185">Reference proteome</keyword>
<feature type="region of interest" description="Disordered" evidence="1">
    <location>
        <begin position="412"/>
        <end position="438"/>
    </location>
</feature>
<dbReference type="RefSeq" id="WP_093784993.1">
    <property type="nucleotide sequence ID" value="NZ_FNIE01000006.1"/>
</dbReference>